<sequence>MDTTELFLPYFSAPYTRRYLTSSYQKLNLTQPKTKSYHSAYSFIYHLQHGQLYMKQASLSPTELQPILLFYGLVQLLKACVLTIDPTYPANSQVLAHGVTTRKRKKTSYHFLNDEVKIQKHGLFSHFLDKMFHVKQLESEKFKMNTLFEQLGDMHELFYQMNGSPISYKAQKSANSIQLPSELLDSYHMTVSRFERYLSSFPTSGYSSVHQINEQRHHLHLTLQKQPTLQYSAPWLYDRQRNLYLLKSYRRDGYRYLPELAIHYLLLYNLSMICRYEAEWWGELLHTFDGEDLPFILHYLHVAQEKIPLLIAHFLQDVIQTN</sequence>
<gene>
    <name evidence="1" type="ORF">JCM9152_4324</name>
</gene>
<organism evidence="1 2">
    <name type="scientific">Halalkalibacter hemicellulosilyticusJCM 9152</name>
    <dbReference type="NCBI Taxonomy" id="1236971"/>
    <lineage>
        <taxon>Bacteria</taxon>
        <taxon>Bacillati</taxon>
        <taxon>Bacillota</taxon>
        <taxon>Bacilli</taxon>
        <taxon>Bacillales</taxon>
        <taxon>Bacillaceae</taxon>
        <taxon>Halalkalibacter</taxon>
    </lineage>
</organism>
<dbReference type="AlphaFoldDB" id="W4QLH3"/>
<dbReference type="OrthoDB" id="2380109at2"/>
<dbReference type="RefSeq" id="WP_035347261.1">
    <property type="nucleotide sequence ID" value="NZ_BAUU01000049.1"/>
</dbReference>
<comment type="caution">
    <text evidence="1">The sequence shown here is derived from an EMBL/GenBank/DDBJ whole genome shotgun (WGS) entry which is preliminary data.</text>
</comment>
<name>W4QLH3_9BACI</name>
<reference evidence="1" key="1">
    <citation type="journal article" date="2014" name="Genome Announc.">
        <title>Draft Genome Sequences of Three Alkaliphilic Bacillus Strains, Bacillus wakoensis JCM 9140T, Bacillus akibai JCM 9157T, and Bacillus hemicellulosilyticus JCM 9152T.</title>
        <authorList>
            <person name="Yuki M."/>
            <person name="Oshima K."/>
            <person name="Suda W."/>
            <person name="Oshida Y."/>
            <person name="Kitamura K."/>
            <person name="Iida T."/>
            <person name="Hattori M."/>
            <person name="Ohkuma M."/>
        </authorList>
    </citation>
    <scope>NUCLEOTIDE SEQUENCE [LARGE SCALE GENOMIC DNA]</scope>
    <source>
        <strain evidence="1">JCM 9152</strain>
    </source>
</reference>
<proteinExistence type="predicted"/>
<dbReference type="Proteomes" id="UP000018895">
    <property type="component" value="Unassembled WGS sequence"/>
</dbReference>
<evidence type="ECO:0000313" key="1">
    <source>
        <dbReference type="EMBL" id="GAE32762.1"/>
    </source>
</evidence>
<protein>
    <recommendedName>
        <fullName evidence="3">YaaC protein</fullName>
    </recommendedName>
</protein>
<accession>W4QLH3</accession>
<evidence type="ECO:0000313" key="2">
    <source>
        <dbReference type="Proteomes" id="UP000018895"/>
    </source>
</evidence>
<dbReference type="InterPro" id="IPR026988">
    <property type="entry name" value="YaaC-like"/>
</dbReference>
<keyword evidence="2" id="KW-1185">Reference proteome</keyword>
<dbReference type="EMBL" id="BAUU01000049">
    <property type="protein sequence ID" value="GAE32762.1"/>
    <property type="molecule type" value="Genomic_DNA"/>
</dbReference>
<dbReference type="Pfam" id="PF14175">
    <property type="entry name" value="YaaC"/>
    <property type="match status" value="1"/>
</dbReference>
<dbReference type="STRING" id="1236971.JCM9152_4324"/>
<evidence type="ECO:0008006" key="3">
    <source>
        <dbReference type="Google" id="ProtNLM"/>
    </source>
</evidence>